<gene>
    <name evidence="2" type="ORF">EV702DRAFT_1065379</name>
</gene>
<organism evidence="2 3">
    <name type="scientific">Suillus placidus</name>
    <dbReference type="NCBI Taxonomy" id="48579"/>
    <lineage>
        <taxon>Eukaryota</taxon>
        <taxon>Fungi</taxon>
        <taxon>Dikarya</taxon>
        <taxon>Basidiomycota</taxon>
        <taxon>Agaricomycotina</taxon>
        <taxon>Agaricomycetes</taxon>
        <taxon>Agaricomycetidae</taxon>
        <taxon>Boletales</taxon>
        <taxon>Suillineae</taxon>
        <taxon>Suillaceae</taxon>
        <taxon>Suillus</taxon>
    </lineage>
</organism>
<comment type="caution">
    <text evidence="2">The sequence shown here is derived from an EMBL/GenBank/DDBJ whole genome shotgun (WGS) entry which is preliminary data.</text>
</comment>
<sequence length="217" mass="23722">MRQSRPSNASFGRGQQQFDYHSAQGNGDLQGDYGPQRSYFPQPSAPSAPTPQHFLQGRPTNGVQTTYCQPQCSPTGLAYGPSHVPHLSLGNTQQLYDMVLPTDRLFHAANLTPLPCLASFIHQITEAYGAHPSRHKPHATSMPCLFRSFRSLNHKRLMALLPSSPLFILPLSISPLSFSLSQSSHVDRPIDAANNLGLHHFGFTTCPPSGCSHLLLA</sequence>
<dbReference type="Proteomes" id="UP000714275">
    <property type="component" value="Unassembled WGS sequence"/>
</dbReference>
<feature type="compositionally biased region" description="Polar residues" evidence="1">
    <location>
        <begin position="1"/>
        <end position="27"/>
    </location>
</feature>
<keyword evidence="3" id="KW-1185">Reference proteome</keyword>
<reference evidence="2" key="1">
    <citation type="journal article" date="2020" name="New Phytol.">
        <title>Comparative genomics reveals dynamic genome evolution in host specialist ectomycorrhizal fungi.</title>
        <authorList>
            <person name="Lofgren L.A."/>
            <person name="Nguyen N.H."/>
            <person name="Vilgalys R."/>
            <person name="Ruytinx J."/>
            <person name="Liao H.L."/>
            <person name="Branco S."/>
            <person name="Kuo A."/>
            <person name="LaButti K."/>
            <person name="Lipzen A."/>
            <person name="Andreopoulos W."/>
            <person name="Pangilinan J."/>
            <person name="Riley R."/>
            <person name="Hundley H."/>
            <person name="Na H."/>
            <person name="Barry K."/>
            <person name="Grigoriev I.V."/>
            <person name="Stajich J.E."/>
            <person name="Kennedy P.G."/>
        </authorList>
    </citation>
    <scope>NUCLEOTIDE SEQUENCE</scope>
    <source>
        <strain evidence="2">DOB743</strain>
    </source>
</reference>
<evidence type="ECO:0000313" key="2">
    <source>
        <dbReference type="EMBL" id="KAG1782584.1"/>
    </source>
</evidence>
<dbReference type="AlphaFoldDB" id="A0A9P7A533"/>
<dbReference type="OrthoDB" id="410307at2759"/>
<feature type="region of interest" description="Disordered" evidence="1">
    <location>
        <begin position="1"/>
        <end position="61"/>
    </location>
</feature>
<name>A0A9P7A533_9AGAM</name>
<dbReference type="EMBL" id="JABBWD010000003">
    <property type="protein sequence ID" value="KAG1782584.1"/>
    <property type="molecule type" value="Genomic_DNA"/>
</dbReference>
<proteinExistence type="predicted"/>
<evidence type="ECO:0000256" key="1">
    <source>
        <dbReference type="SAM" id="MobiDB-lite"/>
    </source>
</evidence>
<evidence type="ECO:0000313" key="3">
    <source>
        <dbReference type="Proteomes" id="UP000714275"/>
    </source>
</evidence>
<protein>
    <submittedName>
        <fullName evidence="2">Uncharacterized protein</fullName>
    </submittedName>
</protein>
<accession>A0A9P7A533</accession>